<dbReference type="InterPro" id="IPR050248">
    <property type="entry name" value="Polysacc_deacetylase_ArnD"/>
</dbReference>
<keyword evidence="1" id="KW-0472">Membrane</keyword>
<protein>
    <recommendedName>
        <fullName evidence="2">NodB homology domain-containing protein</fullName>
    </recommendedName>
</protein>
<dbReference type="Proteomes" id="UP000186341">
    <property type="component" value="Unassembled WGS sequence"/>
</dbReference>
<evidence type="ECO:0000256" key="1">
    <source>
        <dbReference type="SAM" id="Phobius"/>
    </source>
</evidence>
<organism evidence="3 4">
    <name type="scientific">Ileibacterium valens</name>
    <dbReference type="NCBI Taxonomy" id="1862668"/>
    <lineage>
        <taxon>Bacteria</taxon>
        <taxon>Bacillati</taxon>
        <taxon>Bacillota</taxon>
        <taxon>Erysipelotrichia</taxon>
        <taxon>Erysipelotrichales</taxon>
        <taxon>Erysipelotrichaceae</taxon>
        <taxon>Ileibacterium</taxon>
    </lineage>
</organism>
<feature type="transmembrane region" description="Helical" evidence="1">
    <location>
        <begin position="20"/>
        <end position="38"/>
    </location>
</feature>
<dbReference type="Pfam" id="PF16403">
    <property type="entry name" value="Bact_surface_Ig-like"/>
    <property type="match status" value="1"/>
</dbReference>
<dbReference type="GO" id="GO:0016810">
    <property type="term" value="F:hydrolase activity, acting on carbon-nitrogen (but not peptide) bonds"/>
    <property type="evidence" value="ECO:0007669"/>
    <property type="project" value="InterPro"/>
</dbReference>
<proteinExistence type="predicted"/>
<dbReference type="InterPro" id="IPR032179">
    <property type="entry name" value="Cry22Aa_Ig-like"/>
</dbReference>
<dbReference type="InterPro" id="IPR013783">
    <property type="entry name" value="Ig-like_fold"/>
</dbReference>
<evidence type="ECO:0000313" key="3">
    <source>
        <dbReference type="EMBL" id="OLU37879.1"/>
    </source>
</evidence>
<reference evidence="3 4" key="1">
    <citation type="submission" date="2016-11" db="EMBL/GenBank/DDBJ databases">
        <title>Description of two novel members of the family Erysipelotrichaceae: Ileibacterium lipovorans gen. nov., sp. nov. and Dubosiella newyorkensis, gen. nov., sp. nov.</title>
        <authorList>
            <person name="Cox L.M."/>
            <person name="Sohn J."/>
            <person name="Tyrrell K.L."/>
            <person name="Citron D.M."/>
            <person name="Lawson P.A."/>
            <person name="Patel N.B."/>
            <person name="Iizumi T."/>
            <person name="Perez-Perez G.I."/>
            <person name="Goldstein E.J."/>
            <person name="Blaser M.J."/>
        </authorList>
    </citation>
    <scope>NUCLEOTIDE SEQUENCE [LARGE SCALE GENOMIC DNA]</scope>
    <source>
        <strain evidence="3 4">NYU-BL-A3</strain>
    </source>
</reference>
<dbReference type="GeneID" id="82203403"/>
<gene>
    <name evidence="3" type="ORF">BO222_09550</name>
</gene>
<feature type="domain" description="NodB homology" evidence="2">
    <location>
        <begin position="268"/>
        <end position="460"/>
    </location>
</feature>
<keyword evidence="4" id="KW-1185">Reference proteome</keyword>
<dbReference type="InterPro" id="IPR002509">
    <property type="entry name" value="NODB_dom"/>
</dbReference>
<dbReference type="RefSeq" id="WP_075820556.1">
    <property type="nucleotide sequence ID" value="NZ_CAPNHH010000113.1"/>
</dbReference>
<dbReference type="PANTHER" id="PTHR10587">
    <property type="entry name" value="GLYCOSYL TRANSFERASE-RELATED"/>
    <property type="match status" value="1"/>
</dbReference>
<dbReference type="Gene3D" id="2.60.40.10">
    <property type="entry name" value="Immunoglobulins"/>
    <property type="match status" value="1"/>
</dbReference>
<keyword evidence="1" id="KW-1133">Transmembrane helix</keyword>
<dbReference type="SUPFAM" id="SSF88713">
    <property type="entry name" value="Glycoside hydrolase/deacetylase"/>
    <property type="match status" value="1"/>
</dbReference>
<evidence type="ECO:0000259" key="2">
    <source>
        <dbReference type="PROSITE" id="PS51677"/>
    </source>
</evidence>
<dbReference type="AlphaFoldDB" id="A0A1U7NE99"/>
<evidence type="ECO:0000313" key="4">
    <source>
        <dbReference type="Proteomes" id="UP000186341"/>
    </source>
</evidence>
<dbReference type="CDD" id="cd10944">
    <property type="entry name" value="CE4_SmPgdA_like"/>
    <property type="match status" value="1"/>
</dbReference>
<dbReference type="InterPro" id="IPR011330">
    <property type="entry name" value="Glyco_hydro/deAcase_b/a-brl"/>
</dbReference>
<dbReference type="PANTHER" id="PTHR10587:SF125">
    <property type="entry name" value="POLYSACCHARIDE DEACETYLASE YHEN-RELATED"/>
    <property type="match status" value="1"/>
</dbReference>
<dbReference type="Gene3D" id="3.20.20.370">
    <property type="entry name" value="Glycoside hydrolase/deacetylase"/>
    <property type="match status" value="1"/>
</dbReference>
<dbReference type="Pfam" id="PF01522">
    <property type="entry name" value="Polysacc_deac_1"/>
    <property type="match status" value="1"/>
</dbReference>
<accession>A0A1U7NE99</accession>
<dbReference type="EMBL" id="MPJW01000188">
    <property type="protein sequence ID" value="OLU37879.1"/>
    <property type="molecule type" value="Genomic_DNA"/>
</dbReference>
<dbReference type="OrthoDB" id="9806342at2"/>
<keyword evidence="1" id="KW-0812">Transmembrane</keyword>
<comment type="caution">
    <text evidence="3">The sequence shown here is derived from an EMBL/GenBank/DDBJ whole genome shotgun (WGS) entry which is preliminary data.</text>
</comment>
<name>A0A1U7NE99_9FIRM</name>
<dbReference type="PROSITE" id="PS51677">
    <property type="entry name" value="NODB"/>
    <property type="match status" value="1"/>
</dbReference>
<sequence length="475" mass="53172">MAGNSRKQKKKNKRLRKDRLLLLLVPVLLVGGLIWFGVNKLNPLHLKSTHYIAEYKSEFKPLDNLKSLFMDSTEKVSVEGKVDTETVGDYDMNYVYDGKKYPFVVSVRDTAAPEIKVKDYTTDTTETIKAENFIDSITDASTYSIKMDNREDTKEAGTFKITISATDQYGNESEKSARLIRKEDKQAPSLEGFEKQISLMQGQEYTSDSYKAVDNLDSSPTSYCDTSHLDVTVPGTYNVDFTVRDRSDNQATYTQTVTVVEDPDYGKSTCYLTFDDGPSQNTLKILDILDQYEVKATFFVIGTHPEEYDIMKEIVDHGHTIALHTFSHDYASLYSSEEAYFDDLEKIAKVVKDQTGIEPDCIRFPGGSSNTISAEYSPGLMNKLTKAVQERGYQYFDWNGDSTDASGNNVPVEQLIANATSGIGTEKINILFHDTDAKNTTVEALPSIIQAYKDAGYIFKGVSKDGFAPHHAVNN</sequence>
<dbReference type="GO" id="GO:0005975">
    <property type="term" value="P:carbohydrate metabolic process"/>
    <property type="evidence" value="ECO:0007669"/>
    <property type="project" value="InterPro"/>
</dbReference>